<evidence type="ECO:0000256" key="7">
    <source>
        <dbReference type="ARBA" id="ARBA00022723"/>
    </source>
</evidence>
<dbReference type="Gene3D" id="3.40.50.200">
    <property type="entry name" value="Peptidase S8/S53 domain"/>
    <property type="match status" value="1"/>
</dbReference>
<evidence type="ECO:0000256" key="2">
    <source>
        <dbReference type="ARBA" id="ARBA00002451"/>
    </source>
</evidence>
<dbReference type="InterPro" id="IPR050819">
    <property type="entry name" value="Tripeptidyl-peptidase_I"/>
</dbReference>
<dbReference type="EC" id="3.4.14.10" evidence="4"/>
<evidence type="ECO:0000256" key="12">
    <source>
        <dbReference type="ARBA" id="ARBA00023026"/>
    </source>
</evidence>
<feature type="binding site" evidence="15">
    <location>
        <position position="541"/>
    </location>
    <ligand>
        <name>Ca(2+)</name>
        <dbReference type="ChEBI" id="CHEBI:29108"/>
    </ligand>
</feature>
<dbReference type="EMBL" id="CVMT01000003">
    <property type="protein sequence ID" value="CRG87125.1"/>
    <property type="molecule type" value="Genomic_DNA"/>
</dbReference>
<dbReference type="InterPro" id="IPR030400">
    <property type="entry name" value="Sedolisin_dom"/>
</dbReference>
<evidence type="ECO:0000256" key="6">
    <source>
        <dbReference type="ARBA" id="ARBA00022670"/>
    </source>
</evidence>
<evidence type="ECO:0000256" key="11">
    <source>
        <dbReference type="ARBA" id="ARBA00022837"/>
    </source>
</evidence>
<feature type="active site" description="Charge relay system" evidence="15">
    <location>
        <position position="273"/>
    </location>
</feature>
<gene>
    <name evidence="18" type="ORF">PISL3812_04140</name>
</gene>
<feature type="region of interest" description="Disordered" evidence="16">
    <location>
        <begin position="1"/>
        <end position="20"/>
    </location>
</feature>
<keyword evidence="10 15" id="KW-0720">Serine protease</keyword>
<dbReference type="PROSITE" id="PS51695">
    <property type="entry name" value="SEDOLISIN"/>
    <property type="match status" value="1"/>
</dbReference>
<keyword evidence="12" id="KW-0843">Virulence</keyword>
<keyword evidence="19" id="KW-1185">Reference proteome</keyword>
<dbReference type="GO" id="GO:0006508">
    <property type="term" value="P:proteolysis"/>
    <property type="evidence" value="ECO:0007669"/>
    <property type="project" value="UniProtKB-KW"/>
</dbReference>
<dbReference type="Proteomes" id="UP000054383">
    <property type="component" value="Unassembled WGS sequence"/>
</dbReference>
<protein>
    <recommendedName>
        <fullName evidence="4">tripeptidyl-peptidase II</fullName>
        <ecNumber evidence="4">3.4.14.10</ecNumber>
    </recommendedName>
</protein>
<dbReference type="InterPro" id="IPR023828">
    <property type="entry name" value="Peptidase_S8_Ser-AS"/>
</dbReference>
<name>A0A0U1LV79_TALIS</name>
<comment type="function">
    <text evidence="2">Secreted tripeptidyl-peptidase which degrades proteins at acidic pHs and is involved in virulence.</text>
</comment>
<dbReference type="GO" id="GO:0008240">
    <property type="term" value="F:tripeptidyl-peptidase activity"/>
    <property type="evidence" value="ECO:0007669"/>
    <property type="project" value="UniProtKB-EC"/>
</dbReference>
<feature type="domain" description="Peptidase S53" evidence="17">
    <location>
        <begin position="181"/>
        <end position="561"/>
    </location>
</feature>
<evidence type="ECO:0000256" key="14">
    <source>
        <dbReference type="ARBA" id="ARBA00023180"/>
    </source>
</evidence>
<dbReference type="SUPFAM" id="SSF54897">
    <property type="entry name" value="Protease propeptides/inhibitors"/>
    <property type="match status" value="1"/>
</dbReference>
<dbReference type="AlphaFoldDB" id="A0A0U1LV79"/>
<dbReference type="OMA" id="YFIGTSC"/>
<feature type="active site" description="Charge relay system" evidence="15">
    <location>
        <position position="479"/>
    </location>
</feature>
<organism evidence="18 19">
    <name type="scientific">Talaromyces islandicus</name>
    <name type="common">Penicillium islandicum</name>
    <dbReference type="NCBI Taxonomy" id="28573"/>
    <lineage>
        <taxon>Eukaryota</taxon>
        <taxon>Fungi</taxon>
        <taxon>Dikarya</taxon>
        <taxon>Ascomycota</taxon>
        <taxon>Pezizomycotina</taxon>
        <taxon>Eurotiomycetes</taxon>
        <taxon>Eurotiomycetidae</taxon>
        <taxon>Eurotiales</taxon>
        <taxon>Trichocomaceae</taxon>
        <taxon>Talaromyces</taxon>
        <taxon>Talaromyces sect. Islandici</taxon>
    </lineage>
</organism>
<evidence type="ECO:0000256" key="5">
    <source>
        <dbReference type="ARBA" id="ARBA00022525"/>
    </source>
</evidence>
<keyword evidence="8" id="KW-0732">Signal</keyword>
<dbReference type="CDD" id="cd11377">
    <property type="entry name" value="Pro-peptidase_S53"/>
    <property type="match status" value="1"/>
</dbReference>
<feature type="binding site" evidence="15">
    <location>
        <position position="518"/>
    </location>
    <ligand>
        <name>Ca(2+)</name>
        <dbReference type="ChEBI" id="CHEBI:29108"/>
    </ligand>
</feature>
<comment type="subcellular location">
    <subcellularLocation>
        <location evidence="3">Secreted</location>
        <location evidence="3">Extracellular space</location>
    </subcellularLocation>
</comment>
<evidence type="ECO:0000256" key="15">
    <source>
        <dbReference type="PROSITE-ProRule" id="PRU01032"/>
    </source>
</evidence>
<dbReference type="OrthoDB" id="409122at2759"/>
<keyword evidence="11 15" id="KW-0106">Calcium</keyword>
<keyword evidence="5" id="KW-0964">Secreted</keyword>
<keyword evidence="6 15" id="KW-0645">Protease</keyword>
<comment type="catalytic activity">
    <reaction evidence="1">
        <text>Release of an N-terminal tripeptide from a polypeptide.</text>
        <dbReference type="EC" id="3.4.14.10"/>
    </reaction>
</comment>
<keyword evidence="7 15" id="KW-0479">Metal-binding</keyword>
<feature type="binding site" evidence="15">
    <location>
        <position position="517"/>
    </location>
    <ligand>
        <name>Ca(2+)</name>
        <dbReference type="ChEBI" id="CHEBI:29108"/>
    </ligand>
</feature>
<evidence type="ECO:0000256" key="1">
    <source>
        <dbReference type="ARBA" id="ARBA00001910"/>
    </source>
</evidence>
<keyword evidence="14" id="KW-0325">Glycoprotein</keyword>
<evidence type="ECO:0000256" key="4">
    <source>
        <dbReference type="ARBA" id="ARBA00012462"/>
    </source>
</evidence>
<proteinExistence type="predicted"/>
<dbReference type="InterPro" id="IPR015366">
    <property type="entry name" value="S53_propep"/>
</dbReference>
<evidence type="ECO:0000256" key="10">
    <source>
        <dbReference type="ARBA" id="ARBA00022825"/>
    </source>
</evidence>
<feature type="binding site" evidence="15">
    <location>
        <position position="539"/>
    </location>
    <ligand>
        <name>Ca(2+)</name>
        <dbReference type="ChEBI" id="CHEBI:29108"/>
    </ligand>
</feature>
<evidence type="ECO:0000256" key="9">
    <source>
        <dbReference type="ARBA" id="ARBA00022801"/>
    </source>
</evidence>
<dbReference type="PROSITE" id="PS00138">
    <property type="entry name" value="SUBTILASE_SER"/>
    <property type="match status" value="1"/>
</dbReference>
<evidence type="ECO:0000256" key="13">
    <source>
        <dbReference type="ARBA" id="ARBA00023145"/>
    </source>
</evidence>
<dbReference type="CDD" id="cd04056">
    <property type="entry name" value="Peptidases_S53"/>
    <property type="match status" value="1"/>
</dbReference>
<feature type="region of interest" description="Disordered" evidence="16">
    <location>
        <begin position="547"/>
        <end position="597"/>
    </location>
</feature>
<evidence type="ECO:0000259" key="17">
    <source>
        <dbReference type="PROSITE" id="PS51695"/>
    </source>
</evidence>
<keyword evidence="9 15" id="KW-0378">Hydrolase</keyword>
<sequence length="597" mass="62800">MQSLAGSARPHPPGSSRLKPVESDKEIVFTAIVRPRPGGSRLPDLEDWQAIPIAERTFLSSAEYEETYGCSKDDVSAVFSFFKEQGMSVRSSHVGAGTVEVQANATQIQRLFSVQLHYYQGHFRPAARKRRDGKEAPEETYVGFEGALSLPTALHEKVIQIFGLDTRTFGASGGFSGDPPSSKRLMVAELAALYKFPAGVDASDQTIAVFSGEGNDKNGKSLSNYNPSDVEAYFNYQTIGYNSAPKVVPISLDVGSNTYTNDPSNPTQELSQDIMTVATIAQGCTVNVYFSDLTEQGWLVFLTRVLFPKTGEKRPNIVSMSWTMYDEQTYLDSLSFLFQRLAVVGTTVFGISGDWGANNNVIDGQPHVGWPGSDPWVTCVGGTVVGDVRSSGCFTEHAWSDRDNPESQFTIDGHLGVTGGGMSRVFATPPYQLAAGIRAVMDSDSKHLSGGRFIPDIAGMVGLRGFIIDGKRNYFIGTSCSTPLYAGLFAALSSVLKASFGPLNTILYHLDGGVYRDVTFGHNDSGDTPGCSYFIASQGYDAMSGSGAGGGGGGAPPPPPPSGGGGGGGGGSGGGGGGGGGSGGGGGGGGRRMWLKM</sequence>
<feature type="compositionally biased region" description="Gly residues" evidence="16">
    <location>
        <begin position="563"/>
        <end position="591"/>
    </location>
</feature>
<comment type="cofactor">
    <cofactor evidence="15">
        <name>Ca(2+)</name>
        <dbReference type="ChEBI" id="CHEBI:29108"/>
    </cofactor>
    <text evidence="15">Binds 1 Ca(2+) ion per subunit.</text>
</comment>
<dbReference type="GO" id="GO:0004252">
    <property type="term" value="F:serine-type endopeptidase activity"/>
    <property type="evidence" value="ECO:0007669"/>
    <property type="project" value="UniProtKB-UniRule"/>
</dbReference>
<feature type="active site" description="Charge relay system" evidence="15">
    <location>
        <position position="269"/>
    </location>
</feature>
<dbReference type="PANTHER" id="PTHR14218">
    <property type="entry name" value="PROTEASE S8 TRIPEPTIDYL PEPTIDASE I CLN2"/>
    <property type="match status" value="1"/>
</dbReference>
<evidence type="ECO:0000313" key="19">
    <source>
        <dbReference type="Proteomes" id="UP000054383"/>
    </source>
</evidence>
<dbReference type="PANTHER" id="PTHR14218:SF32">
    <property type="entry name" value="TRIPEPTIDYL PEPTIDASE SED3 (AFU_ORTHOLOGUE AFUA_3G08930)"/>
    <property type="match status" value="1"/>
</dbReference>
<accession>A0A0U1LV79</accession>
<evidence type="ECO:0000313" key="18">
    <source>
        <dbReference type="EMBL" id="CRG87125.1"/>
    </source>
</evidence>
<dbReference type="GO" id="GO:0046872">
    <property type="term" value="F:metal ion binding"/>
    <property type="evidence" value="ECO:0007669"/>
    <property type="project" value="UniProtKB-UniRule"/>
</dbReference>
<dbReference type="SMART" id="SM00944">
    <property type="entry name" value="Pro-kuma_activ"/>
    <property type="match status" value="1"/>
</dbReference>
<dbReference type="InterPro" id="IPR036852">
    <property type="entry name" value="Peptidase_S8/S53_dom_sf"/>
</dbReference>
<evidence type="ECO:0000256" key="16">
    <source>
        <dbReference type="SAM" id="MobiDB-lite"/>
    </source>
</evidence>
<evidence type="ECO:0000256" key="8">
    <source>
        <dbReference type="ARBA" id="ARBA00022729"/>
    </source>
</evidence>
<dbReference type="SUPFAM" id="SSF52743">
    <property type="entry name" value="Subtilisin-like"/>
    <property type="match status" value="1"/>
</dbReference>
<dbReference type="Pfam" id="PF09286">
    <property type="entry name" value="Pro-kuma_activ"/>
    <property type="match status" value="1"/>
</dbReference>
<dbReference type="GO" id="GO:0005576">
    <property type="term" value="C:extracellular region"/>
    <property type="evidence" value="ECO:0007669"/>
    <property type="project" value="UniProtKB-SubCell"/>
</dbReference>
<evidence type="ECO:0000256" key="3">
    <source>
        <dbReference type="ARBA" id="ARBA00004239"/>
    </source>
</evidence>
<reference evidence="18 19" key="1">
    <citation type="submission" date="2015-04" db="EMBL/GenBank/DDBJ databases">
        <authorList>
            <person name="Syromyatnikov M.Y."/>
            <person name="Popov V.N."/>
        </authorList>
    </citation>
    <scope>NUCLEOTIDE SEQUENCE [LARGE SCALE GENOMIC DNA]</scope>
    <source>
        <strain evidence="18">WF-38-12</strain>
    </source>
</reference>
<keyword evidence="13" id="KW-0865">Zymogen</keyword>
<dbReference type="STRING" id="28573.A0A0U1LV79"/>